<keyword evidence="5" id="KW-0732">Signal</keyword>
<dbReference type="RefSeq" id="WP_188769139.1">
    <property type="nucleotide sequence ID" value="NZ_BMKK01000010.1"/>
</dbReference>
<sequence>MSKKLLCHSYRYIFIYTTILKIASTQLCQAQEVDTLKSQILNEVVVSASRVKESYLKSATSIELLTLKQIQQSAALSYFDAIENLKGVQLITPSLGFRVYNARGFTNTTNVRFVQLVDGVDNQAPHIGSPIASGMGPTDLDIRQVEMIPGVASALYGMNSLNGMVNLLTLNPFDSEGLSIQQKTGVNHLSNPIISPKLFSETSLRYAKRLSEKWAFKVNFAYQKGYDWVANSTFDLNPTANTSVNLLGKDNVGADYVNSYGNESSNRRTLTLGGKRYVVARTGYFEEEVTDYSINNLKADFSLNYRIKPQYEIAYSFKIAQLDNVYQRTNRFRLNDYRLSQNAITYQSPSTQIRAYLTTENTGKSYNIRSMAENIDRSFKSDNVWFTDFTNEYNAQTKAGKSVIDALNLARTQADKGRPQPNTPAFDDLITKLGDINNWDVGAALRVQSYMLHTEGLTDLSKKLSTTLQDNGFGLLAGFDYRNYIVVPDGNYFINPEESGKNINYWKAGGFVQGSKTFFDEKIKFLLTLRVDKNQYFDLRFNPRASLVYSLNDNNHFRLSYQNGYRFPSLFEAFSNINSGGVKRVGGLPIMSQGIFENSYLRKTIDDFTAAVNQDINVNKLTQNEAIIKNKNLLRKNDYTYLKPEYVNSFEIGYKGYPVGKKLFVDADFYYNVYRNFMAQIEANVPLGTNVDSLAFYMYDRNKQARYRLWTNSKTIVRNYGASIGLNYNFYKNFSLNLNASFAKLRNTANNDGFEEAFNTPRWIANIGFGNSKLTKNIGFGLNYKYQEGFLWQSALATGNVPVIHNVDAQFTYYARKQGLQFKVAGTNILNRPYVSFIAGPTVGAFYYLTITADLGKK</sequence>
<dbReference type="GO" id="GO:0044718">
    <property type="term" value="P:siderophore transmembrane transport"/>
    <property type="evidence" value="ECO:0007669"/>
    <property type="project" value="TreeGrafter"/>
</dbReference>
<evidence type="ECO:0000259" key="12">
    <source>
        <dbReference type="Pfam" id="PF07715"/>
    </source>
</evidence>
<comment type="subcellular location">
    <subcellularLocation>
        <location evidence="1">Cell outer membrane</location>
        <topology evidence="1">Multi-pass membrane protein</topology>
    </subcellularLocation>
</comment>
<dbReference type="InterPro" id="IPR039426">
    <property type="entry name" value="TonB-dep_rcpt-like"/>
</dbReference>
<evidence type="ECO:0000256" key="2">
    <source>
        <dbReference type="ARBA" id="ARBA00022448"/>
    </source>
</evidence>
<evidence type="ECO:0000256" key="5">
    <source>
        <dbReference type="ARBA" id="ARBA00022729"/>
    </source>
</evidence>
<feature type="domain" description="TonB-dependent receptor plug" evidence="12">
    <location>
        <begin position="58"/>
        <end position="163"/>
    </location>
</feature>
<evidence type="ECO:0000313" key="14">
    <source>
        <dbReference type="Proteomes" id="UP000609064"/>
    </source>
</evidence>
<organism evidence="13 14">
    <name type="scientific">Emticicia aquatilis</name>
    <dbReference type="NCBI Taxonomy" id="1537369"/>
    <lineage>
        <taxon>Bacteria</taxon>
        <taxon>Pseudomonadati</taxon>
        <taxon>Bacteroidota</taxon>
        <taxon>Cytophagia</taxon>
        <taxon>Cytophagales</taxon>
        <taxon>Leadbetterellaceae</taxon>
        <taxon>Emticicia</taxon>
    </lineage>
</organism>
<feature type="domain" description="TonB-dependent receptor-like beta-barrel" evidence="11">
    <location>
        <begin position="332"/>
        <end position="828"/>
    </location>
</feature>
<evidence type="ECO:0000256" key="8">
    <source>
        <dbReference type="ARBA" id="ARBA00023170"/>
    </source>
</evidence>
<evidence type="ECO:0000256" key="7">
    <source>
        <dbReference type="ARBA" id="ARBA00023136"/>
    </source>
</evidence>
<keyword evidence="2" id="KW-0813">Transport</keyword>
<evidence type="ECO:0000256" key="6">
    <source>
        <dbReference type="ARBA" id="ARBA00023077"/>
    </source>
</evidence>
<gene>
    <name evidence="13" type="ORF">GCM10011514_42310</name>
</gene>
<dbReference type="GO" id="GO:0009279">
    <property type="term" value="C:cell outer membrane"/>
    <property type="evidence" value="ECO:0007669"/>
    <property type="project" value="UniProtKB-SubCell"/>
</dbReference>
<keyword evidence="14" id="KW-1185">Reference proteome</keyword>
<keyword evidence="6 10" id="KW-0798">TonB box</keyword>
<reference evidence="13" key="1">
    <citation type="journal article" date="2014" name="Int. J. Syst. Evol. Microbiol.">
        <title>Complete genome sequence of Corynebacterium casei LMG S-19264T (=DSM 44701T), isolated from a smear-ripened cheese.</title>
        <authorList>
            <consortium name="US DOE Joint Genome Institute (JGI-PGF)"/>
            <person name="Walter F."/>
            <person name="Albersmeier A."/>
            <person name="Kalinowski J."/>
            <person name="Ruckert C."/>
        </authorList>
    </citation>
    <scope>NUCLEOTIDE SEQUENCE</scope>
    <source>
        <strain evidence="13">CGMCC 1.15958</strain>
    </source>
</reference>
<dbReference type="Pfam" id="PF00593">
    <property type="entry name" value="TonB_dep_Rec_b-barrel"/>
    <property type="match status" value="1"/>
</dbReference>
<accession>A0A916Z328</accession>
<comment type="caution">
    <text evidence="13">The sequence shown here is derived from an EMBL/GenBank/DDBJ whole genome shotgun (WGS) entry which is preliminary data.</text>
</comment>
<keyword evidence="7 10" id="KW-0472">Membrane</keyword>
<dbReference type="GO" id="GO:0015344">
    <property type="term" value="F:siderophore uptake transmembrane transporter activity"/>
    <property type="evidence" value="ECO:0007669"/>
    <property type="project" value="TreeGrafter"/>
</dbReference>
<evidence type="ECO:0000313" key="13">
    <source>
        <dbReference type="EMBL" id="GGD73735.1"/>
    </source>
</evidence>
<evidence type="ECO:0000259" key="11">
    <source>
        <dbReference type="Pfam" id="PF00593"/>
    </source>
</evidence>
<proteinExistence type="inferred from homology"/>
<dbReference type="InterPro" id="IPR000531">
    <property type="entry name" value="Beta-barrel_TonB"/>
</dbReference>
<keyword evidence="8" id="KW-0675">Receptor</keyword>
<keyword evidence="9" id="KW-0998">Cell outer membrane</keyword>
<evidence type="ECO:0000256" key="4">
    <source>
        <dbReference type="ARBA" id="ARBA00022692"/>
    </source>
</evidence>
<evidence type="ECO:0000256" key="9">
    <source>
        <dbReference type="ARBA" id="ARBA00023237"/>
    </source>
</evidence>
<dbReference type="PANTHER" id="PTHR30069:SF29">
    <property type="entry name" value="HEMOGLOBIN AND HEMOGLOBIN-HAPTOGLOBIN-BINDING PROTEIN 1-RELATED"/>
    <property type="match status" value="1"/>
</dbReference>
<dbReference type="InterPro" id="IPR036942">
    <property type="entry name" value="Beta-barrel_TonB_sf"/>
</dbReference>
<dbReference type="Proteomes" id="UP000609064">
    <property type="component" value="Unassembled WGS sequence"/>
</dbReference>
<dbReference type="Gene3D" id="2.40.170.20">
    <property type="entry name" value="TonB-dependent receptor, beta-barrel domain"/>
    <property type="match status" value="1"/>
</dbReference>
<dbReference type="EMBL" id="BMKK01000010">
    <property type="protein sequence ID" value="GGD73735.1"/>
    <property type="molecule type" value="Genomic_DNA"/>
</dbReference>
<keyword evidence="4" id="KW-0812">Transmembrane</keyword>
<dbReference type="PANTHER" id="PTHR30069">
    <property type="entry name" value="TONB-DEPENDENT OUTER MEMBRANE RECEPTOR"/>
    <property type="match status" value="1"/>
</dbReference>
<evidence type="ECO:0000256" key="1">
    <source>
        <dbReference type="ARBA" id="ARBA00004571"/>
    </source>
</evidence>
<evidence type="ECO:0000256" key="10">
    <source>
        <dbReference type="RuleBase" id="RU003357"/>
    </source>
</evidence>
<dbReference type="InterPro" id="IPR037066">
    <property type="entry name" value="Plug_dom_sf"/>
</dbReference>
<evidence type="ECO:0000256" key="3">
    <source>
        <dbReference type="ARBA" id="ARBA00022452"/>
    </source>
</evidence>
<dbReference type="Pfam" id="PF07715">
    <property type="entry name" value="Plug"/>
    <property type="match status" value="1"/>
</dbReference>
<comment type="similarity">
    <text evidence="10">Belongs to the TonB-dependent receptor family.</text>
</comment>
<dbReference type="Gene3D" id="2.170.130.10">
    <property type="entry name" value="TonB-dependent receptor, plug domain"/>
    <property type="match status" value="1"/>
</dbReference>
<dbReference type="SUPFAM" id="SSF56935">
    <property type="entry name" value="Porins"/>
    <property type="match status" value="1"/>
</dbReference>
<dbReference type="InterPro" id="IPR012910">
    <property type="entry name" value="Plug_dom"/>
</dbReference>
<protein>
    <submittedName>
        <fullName evidence="13">Membrane protein</fullName>
    </submittedName>
</protein>
<name>A0A916Z328_9BACT</name>
<dbReference type="AlphaFoldDB" id="A0A916Z328"/>
<reference evidence="13" key="2">
    <citation type="submission" date="2020-09" db="EMBL/GenBank/DDBJ databases">
        <authorList>
            <person name="Sun Q."/>
            <person name="Zhou Y."/>
        </authorList>
    </citation>
    <scope>NUCLEOTIDE SEQUENCE</scope>
    <source>
        <strain evidence="13">CGMCC 1.15958</strain>
    </source>
</reference>
<keyword evidence="3" id="KW-1134">Transmembrane beta strand</keyword>